<organism evidence="2 3">
    <name type="scientific">Paracoccus haematequi</name>
    <dbReference type="NCBI Taxonomy" id="2491866"/>
    <lineage>
        <taxon>Bacteria</taxon>
        <taxon>Pseudomonadati</taxon>
        <taxon>Pseudomonadota</taxon>
        <taxon>Alphaproteobacteria</taxon>
        <taxon>Rhodobacterales</taxon>
        <taxon>Paracoccaceae</taxon>
        <taxon>Paracoccus</taxon>
    </lineage>
</organism>
<name>A0A3S4GQP0_9RHOB</name>
<sequence>MTQALRASPLRPASPAPHVVIIGGGASGVLMAAHLLSRPGARLRVTLVEGRNMLGCGIAYSTDDPQHLLNTRVQNMSAFPDDPDHFRRWLESHRTAAGDAVDGDGAATAASFVSRPTYGAYLASLLAPWLSGAGAGASRLSCIRQTCLRIGGGGALLTVHLDNGRRLLADQVVLATGHVLPEPDPAGILSGAWQPLGDLDPDGRVIIIGTGLSMVDQVLSLMNRNHRGEILALSRRGLIPRRHAAAIPLPIAAEDVPLGARASVLFRWARGLARQAARDGGGWRDAVDGIRPHVRRLWASLPLAERARFLRHAAPWWDIHRHRMPPQSADRIADALASGQLRLIRGRFAGADRGPDGGLVARIAQPGGAAREIRACRIIDCRGILRDPRQHASPLVADLIASGRARIDPMGIGLDVSPDCAVIDAAGIPSTRLHAIGPASRAAFWEITAIPDIREQTTALARRIEALTPVTPRPGYGADTDWAMATCRASVPSGPECRS</sequence>
<dbReference type="OrthoDB" id="101972at2"/>
<gene>
    <name evidence="2" type="ORF">PARHAE_01765</name>
</gene>
<dbReference type="RefSeq" id="WP_126154257.1">
    <property type="nucleotide sequence ID" value="NZ_UZWE01000029.1"/>
</dbReference>
<dbReference type="InterPro" id="IPR052189">
    <property type="entry name" value="L-asp_N-monooxygenase_NS-form"/>
</dbReference>
<dbReference type="PANTHER" id="PTHR40254">
    <property type="entry name" value="BLR0577 PROTEIN"/>
    <property type="match status" value="1"/>
</dbReference>
<protein>
    <recommendedName>
        <fullName evidence="1">FAD-dependent urate hydroxylase HpyO/Asp monooxygenase CreE-like FAD/NAD(P)-binding domain-containing protein</fullName>
    </recommendedName>
</protein>
<proteinExistence type="predicted"/>
<evidence type="ECO:0000313" key="3">
    <source>
        <dbReference type="Proteomes" id="UP000270743"/>
    </source>
</evidence>
<evidence type="ECO:0000313" key="2">
    <source>
        <dbReference type="EMBL" id="VDS08581.1"/>
    </source>
</evidence>
<dbReference type="EMBL" id="UZWE01000029">
    <property type="protein sequence ID" value="VDS08581.1"/>
    <property type="molecule type" value="Genomic_DNA"/>
</dbReference>
<dbReference type="InterPro" id="IPR038732">
    <property type="entry name" value="HpyO/CreE_NAD-binding"/>
</dbReference>
<reference evidence="2 3" key="1">
    <citation type="submission" date="2018-12" db="EMBL/GenBank/DDBJ databases">
        <authorList>
            <person name="Criscuolo A."/>
        </authorList>
    </citation>
    <scope>NUCLEOTIDE SEQUENCE [LARGE SCALE GENOMIC DNA]</scope>
    <source>
        <strain evidence="2">ACIP1116241</strain>
    </source>
</reference>
<dbReference type="InterPro" id="IPR036188">
    <property type="entry name" value="FAD/NAD-bd_sf"/>
</dbReference>
<keyword evidence="3" id="KW-1185">Reference proteome</keyword>
<dbReference type="SUPFAM" id="SSF51905">
    <property type="entry name" value="FAD/NAD(P)-binding domain"/>
    <property type="match status" value="1"/>
</dbReference>
<dbReference type="Gene3D" id="3.50.50.60">
    <property type="entry name" value="FAD/NAD(P)-binding domain"/>
    <property type="match status" value="2"/>
</dbReference>
<accession>A0A3S4GQP0</accession>
<feature type="domain" description="FAD-dependent urate hydroxylase HpyO/Asp monooxygenase CreE-like FAD/NAD(P)-binding" evidence="1">
    <location>
        <begin position="20"/>
        <end position="178"/>
    </location>
</feature>
<dbReference type="PANTHER" id="PTHR40254:SF1">
    <property type="entry name" value="BLR0577 PROTEIN"/>
    <property type="match status" value="1"/>
</dbReference>
<dbReference type="Proteomes" id="UP000270743">
    <property type="component" value="Unassembled WGS sequence"/>
</dbReference>
<dbReference type="AlphaFoldDB" id="A0A3S4GQP0"/>
<dbReference type="Pfam" id="PF13454">
    <property type="entry name" value="NAD_binding_9"/>
    <property type="match status" value="1"/>
</dbReference>
<dbReference type="PRINTS" id="PR00368">
    <property type="entry name" value="FADPNR"/>
</dbReference>
<evidence type="ECO:0000259" key="1">
    <source>
        <dbReference type="Pfam" id="PF13454"/>
    </source>
</evidence>